<evidence type="ECO:0000313" key="1">
    <source>
        <dbReference type="EMBL" id="KAJ7708029.1"/>
    </source>
</evidence>
<organism evidence="1 2">
    <name type="scientific">Mycena metata</name>
    <dbReference type="NCBI Taxonomy" id="1033252"/>
    <lineage>
        <taxon>Eukaryota</taxon>
        <taxon>Fungi</taxon>
        <taxon>Dikarya</taxon>
        <taxon>Basidiomycota</taxon>
        <taxon>Agaricomycotina</taxon>
        <taxon>Agaricomycetes</taxon>
        <taxon>Agaricomycetidae</taxon>
        <taxon>Agaricales</taxon>
        <taxon>Marasmiineae</taxon>
        <taxon>Mycenaceae</taxon>
        <taxon>Mycena</taxon>
    </lineage>
</organism>
<sequence length="304" mass="34296">MNIDQSIDFRSKCEHFRILVIGRANAGKTTLLRKVCRSTEDPRIFSPSGKRVSWLARGLHDIENELIFKSNPQFIFHDSRGFESGSVEELDKVKTFLATRAATTDLSKQLHMIWYCLPTDTDRPILEADIQFFDVCGSGSVPVIAIFTKFDGLVTKAYNELRRGGSKIVDAKRKGTEIAQQKLQTDFINTLRKLTKFHPSNNVQLGDVQKDETDCSELINITADAITNEGLKLLFVSVQQNNIACCVRYVIWKSVIAFLSLSFFSDLLCTKRSQGFEPSPRKRFSLIQNFGVVSACLGLWLVTL</sequence>
<dbReference type="EMBL" id="JARKIB010000437">
    <property type="protein sequence ID" value="KAJ7708029.1"/>
    <property type="molecule type" value="Genomic_DNA"/>
</dbReference>
<gene>
    <name evidence="1" type="ORF">B0H16DRAFT_1345128</name>
</gene>
<reference evidence="1" key="1">
    <citation type="submission" date="2023-03" db="EMBL/GenBank/DDBJ databases">
        <title>Massive genome expansion in bonnet fungi (Mycena s.s.) driven by repeated elements and novel gene families across ecological guilds.</title>
        <authorList>
            <consortium name="Lawrence Berkeley National Laboratory"/>
            <person name="Harder C.B."/>
            <person name="Miyauchi S."/>
            <person name="Viragh M."/>
            <person name="Kuo A."/>
            <person name="Thoen E."/>
            <person name="Andreopoulos B."/>
            <person name="Lu D."/>
            <person name="Skrede I."/>
            <person name="Drula E."/>
            <person name="Henrissat B."/>
            <person name="Morin E."/>
            <person name="Kohler A."/>
            <person name="Barry K."/>
            <person name="LaButti K."/>
            <person name="Morin E."/>
            <person name="Salamov A."/>
            <person name="Lipzen A."/>
            <person name="Mereny Z."/>
            <person name="Hegedus B."/>
            <person name="Baldrian P."/>
            <person name="Stursova M."/>
            <person name="Weitz H."/>
            <person name="Taylor A."/>
            <person name="Grigoriev I.V."/>
            <person name="Nagy L.G."/>
            <person name="Martin F."/>
            <person name="Kauserud H."/>
        </authorList>
    </citation>
    <scope>NUCLEOTIDE SEQUENCE</scope>
    <source>
        <strain evidence="1">CBHHK182m</strain>
    </source>
</reference>
<evidence type="ECO:0000313" key="2">
    <source>
        <dbReference type="Proteomes" id="UP001215598"/>
    </source>
</evidence>
<dbReference type="SUPFAM" id="SSF52540">
    <property type="entry name" value="P-loop containing nucleoside triphosphate hydrolases"/>
    <property type="match status" value="1"/>
</dbReference>
<dbReference type="InterPro" id="IPR027417">
    <property type="entry name" value="P-loop_NTPase"/>
</dbReference>
<dbReference type="Proteomes" id="UP001215598">
    <property type="component" value="Unassembled WGS sequence"/>
</dbReference>
<protein>
    <submittedName>
        <fullName evidence="1">GTP-binding protein</fullName>
    </submittedName>
</protein>
<accession>A0AAD7MAK1</accession>
<dbReference type="AlphaFoldDB" id="A0AAD7MAK1"/>
<dbReference type="Gene3D" id="3.40.50.300">
    <property type="entry name" value="P-loop containing nucleotide triphosphate hydrolases"/>
    <property type="match status" value="1"/>
</dbReference>
<name>A0AAD7MAK1_9AGAR</name>
<proteinExistence type="predicted"/>
<keyword evidence="2" id="KW-1185">Reference proteome</keyword>
<comment type="caution">
    <text evidence="1">The sequence shown here is derived from an EMBL/GenBank/DDBJ whole genome shotgun (WGS) entry which is preliminary data.</text>
</comment>